<dbReference type="EMBL" id="BK016200">
    <property type="protein sequence ID" value="DAG01950.1"/>
    <property type="molecule type" value="Genomic_DNA"/>
</dbReference>
<proteinExistence type="predicted"/>
<reference evidence="1" key="1">
    <citation type="journal article" date="2021" name="Proc. Natl. Acad. Sci. U.S.A.">
        <title>A Catalog of Tens of Thousands of Viruses from Human Metagenomes Reveals Hidden Associations with Chronic Diseases.</title>
        <authorList>
            <person name="Tisza M.J."/>
            <person name="Buck C.B."/>
        </authorList>
    </citation>
    <scope>NUCLEOTIDE SEQUENCE</scope>
    <source>
        <strain evidence="1">CtrEx11</strain>
    </source>
</reference>
<accession>A0A8S5V5H5</accession>
<evidence type="ECO:0000313" key="1">
    <source>
        <dbReference type="EMBL" id="DAG01950.1"/>
    </source>
</evidence>
<sequence>MRTNKTGQYMLKDKKAQPYKMINYHENGGMPQRYYAAMTPSPIWCYTQQLSQSLTWEAKQYGDSETRLFVFNNGIDIATYDAIEYKGKWYGVTRVDTTDDYNTDIYVYVSDMNTPNEDKIKPYGWTPEND</sequence>
<organism evidence="1">
    <name type="scientific">Myoviridae sp. ctrEx11</name>
    <dbReference type="NCBI Taxonomy" id="2825180"/>
    <lineage>
        <taxon>Viruses</taxon>
        <taxon>Duplodnaviria</taxon>
        <taxon>Heunggongvirae</taxon>
        <taxon>Uroviricota</taxon>
        <taxon>Caudoviricetes</taxon>
    </lineage>
</organism>
<protein>
    <submittedName>
        <fullName evidence="1">Head-tail joining protein</fullName>
    </submittedName>
</protein>
<name>A0A8S5V5H5_9CAUD</name>